<accession>A0ACA9S2N1</accession>
<feature type="non-terminal residue" evidence="1">
    <location>
        <position position="43"/>
    </location>
</feature>
<evidence type="ECO:0000313" key="1">
    <source>
        <dbReference type="EMBL" id="CAG8820051.1"/>
    </source>
</evidence>
<dbReference type="Proteomes" id="UP000789920">
    <property type="component" value="Unassembled WGS sequence"/>
</dbReference>
<protein>
    <submittedName>
        <fullName evidence="1">20881_t:CDS:1</fullName>
    </submittedName>
</protein>
<comment type="caution">
    <text evidence="1">The sequence shown here is derived from an EMBL/GenBank/DDBJ whole genome shotgun (WGS) entry which is preliminary data.</text>
</comment>
<name>A0ACA9S2N1_9GLOM</name>
<dbReference type="EMBL" id="CAJVQC010083096">
    <property type="protein sequence ID" value="CAG8820051.1"/>
    <property type="molecule type" value="Genomic_DNA"/>
</dbReference>
<reference evidence="1" key="1">
    <citation type="submission" date="2021-06" db="EMBL/GenBank/DDBJ databases">
        <authorList>
            <person name="Kallberg Y."/>
            <person name="Tangrot J."/>
            <person name="Rosling A."/>
        </authorList>
    </citation>
    <scope>NUCLEOTIDE SEQUENCE</scope>
    <source>
        <strain evidence="1">MA461A</strain>
    </source>
</reference>
<sequence>MALKEIGCNSSELMELRIKKHQQIKSTYVEKENLDDNDREQKA</sequence>
<keyword evidence="2" id="KW-1185">Reference proteome</keyword>
<organism evidence="1 2">
    <name type="scientific">Racocetra persica</name>
    <dbReference type="NCBI Taxonomy" id="160502"/>
    <lineage>
        <taxon>Eukaryota</taxon>
        <taxon>Fungi</taxon>
        <taxon>Fungi incertae sedis</taxon>
        <taxon>Mucoromycota</taxon>
        <taxon>Glomeromycotina</taxon>
        <taxon>Glomeromycetes</taxon>
        <taxon>Diversisporales</taxon>
        <taxon>Gigasporaceae</taxon>
        <taxon>Racocetra</taxon>
    </lineage>
</organism>
<gene>
    <name evidence="1" type="ORF">RPERSI_LOCUS25271</name>
</gene>
<proteinExistence type="predicted"/>
<evidence type="ECO:0000313" key="2">
    <source>
        <dbReference type="Proteomes" id="UP000789920"/>
    </source>
</evidence>